<keyword evidence="3" id="KW-1185">Reference proteome</keyword>
<dbReference type="InterPro" id="IPR010648">
    <property type="entry name" value="UPF0270"/>
</dbReference>
<proteinExistence type="inferred from homology"/>
<organism evidence="2 3">
    <name type="scientific">Gilvimarinus gilvus</name>
    <dbReference type="NCBI Taxonomy" id="3058038"/>
    <lineage>
        <taxon>Bacteria</taxon>
        <taxon>Pseudomonadati</taxon>
        <taxon>Pseudomonadota</taxon>
        <taxon>Gammaproteobacteria</taxon>
        <taxon>Cellvibrionales</taxon>
        <taxon>Cellvibrionaceae</taxon>
        <taxon>Gilvimarinus</taxon>
    </lineage>
</organism>
<dbReference type="Pfam" id="PF06794">
    <property type="entry name" value="UPF0270"/>
    <property type="match status" value="1"/>
</dbReference>
<dbReference type="SUPFAM" id="SSF118001">
    <property type="entry name" value="YehU-like"/>
    <property type="match status" value="1"/>
</dbReference>
<comment type="caution">
    <text evidence="2">The sequence shown here is derived from an EMBL/GenBank/DDBJ whole genome shotgun (WGS) entry which is preliminary data.</text>
</comment>
<dbReference type="Gene3D" id="1.10.10.610">
    <property type="entry name" value="YehU-like"/>
    <property type="match status" value="1"/>
</dbReference>
<dbReference type="EMBL" id="JAXAFO010000048">
    <property type="protein sequence ID" value="MDX6851306.1"/>
    <property type="molecule type" value="Genomic_DNA"/>
</dbReference>
<evidence type="ECO:0000313" key="3">
    <source>
        <dbReference type="Proteomes" id="UP001273505"/>
    </source>
</evidence>
<dbReference type="Proteomes" id="UP001273505">
    <property type="component" value="Unassembled WGS sequence"/>
</dbReference>
<evidence type="ECO:0000313" key="2">
    <source>
        <dbReference type="EMBL" id="MDX6851306.1"/>
    </source>
</evidence>
<gene>
    <name evidence="2" type="ORF">SCD92_18150</name>
</gene>
<comment type="similarity">
    <text evidence="1">Belongs to the UPF0270 family.</text>
</comment>
<dbReference type="RefSeq" id="WP_302721665.1">
    <property type="nucleotide sequence ID" value="NZ_JAULRU010000362.1"/>
</dbReference>
<dbReference type="InterPro" id="IPR036685">
    <property type="entry name" value="YehU-like_sf"/>
</dbReference>
<sequence length="76" mass="8436">MIIPYQQIPQGTLNALLEEFITREGTDYGEVEATLEDKVAELTRQLKSGEVAIVFDPALETTSIVPARDLKGWEDA</sequence>
<name>A0ABU4S4G2_9GAMM</name>
<accession>A0ABU4S4G2</accession>
<reference evidence="2 3" key="1">
    <citation type="submission" date="2023-11" db="EMBL/GenBank/DDBJ databases">
        <title>Gilvimarinus fulvus sp. nov., isolated from the surface of Kelp.</title>
        <authorList>
            <person name="Sun Y.Y."/>
            <person name="Gong Y."/>
            <person name="Du Z.J."/>
        </authorList>
    </citation>
    <scope>NUCLEOTIDE SEQUENCE [LARGE SCALE GENOMIC DNA]</scope>
    <source>
        <strain evidence="2 3">SDUM040013</strain>
    </source>
</reference>
<evidence type="ECO:0000256" key="1">
    <source>
        <dbReference type="ARBA" id="ARBA00006450"/>
    </source>
</evidence>
<dbReference type="PIRSF" id="PIRSF006169">
    <property type="entry name" value="UCP006169"/>
    <property type="match status" value="1"/>
</dbReference>
<protein>
    <submittedName>
        <fullName evidence="2">YheU family protein</fullName>
    </submittedName>
</protein>